<protein>
    <submittedName>
        <fullName evidence="1">Uncharacterized protein</fullName>
    </submittedName>
</protein>
<evidence type="ECO:0000313" key="2">
    <source>
        <dbReference type="Proteomes" id="UP001320245"/>
    </source>
</evidence>
<sequence>MTSDDGNGNDDNGDDNLTPLSYEPFAIWVRGMMGRHKLEAILNHAWSSQWQEYRYQDEIRIIAIAFPDAVLCRIASYLYFADYLGRSGRTLCICDYFG</sequence>
<gene>
    <name evidence="1" type="ORF">SLS53_008722</name>
</gene>
<reference evidence="1 2" key="1">
    <citation type="journal article" date="2023" name="PLoS ONE">
        <title>Cytospora paraplurivora sp. nov. isolated from orchards with fruit tree decline syndrome in Ontario, Canada.</title>
        <authorList>
            <person name="Ilyukhin E."/>
            <person name="Nguyen H.D.T."/>
            <person name="Castle A.J."/>
            <person name="Ellouze W."/>
        </authorList>
    </citation>
    <scope>NUCLEOTIDE SEQUENCE [LARGE SCALE GENOMIC DNA]</scope>
    <source>
        <strain evidence="1 2">FDS-564</strain>
    </source>
</reference>
<proteinExistence type="predicted"/>
<organism evidence="1 2">
    <name type="scientific">Cytospora paraplurivora</name>
    <dbReference type="NCBI Taxonomy" id="2898453"/>
    <lineage>
        <taxon>Eukaryota</taxon>
        <taxon>Fungi</taxon>
        <taxon>Dikarya</taxon>
        <taxon>Ascomycota</taxon>
        <taxon>Pezizomycotina</taxon>
        <taxon>Sordariomycetes</taxon>
        <taxon>Sordariomycetidae</taxon>
        <taxon>Diaporthales</taxon>
        <taxon>Cytosporaceae</taxon>
        <taxon>Cytospora</taxon>
    </lineage>
</organism>
<comment type="caution">
    <text evidence="1">The sequence shown here is derived from an EMBL/GenBank/DDBJ whole genome shotgun (WGS) entry which is preliminary data.</text>
</comment>
<evidence type="ECO:0000313" key="1">
    <source>
        <dbReference type="EMBL" id="KAK7731558.1"/>
    </source>
</evidence>
<dbReference type="EMBL" id="JAJSPL020000055">
    <property type="protein sequence ID" value="KAK7731558.1"/>
    <property type="molecule type" value="Genomic_DNA"/>
</dbReference>
<dbReference type="AlphaFoldDB" id="A0AAN9YBV0"/>
<name>A0AAN9YBV0_9PEZI</name>
<keyword evidence="2" id="KW-1185">Reference proteome</keyword>
<accession>A0AAN9YBV0</accession>
<dbReference type="Proteomes" id="UP001320245">
    <property type="component" value="Unassembled WGS sequence"/>
</dbReference>